<dbReference type="InterPro" id="IPR027417">
    <property type="entry name" value="P-loop_NTPase"/>
</dbReference>
<dbReference type="EMBL" id="CP119083">
    <property type="protein sequence ID" value="WEF34030.1"/>
    <property type="molecule type" value="Genomic_DNA"/>
</dbReference>
<sequence>MGNAERFLDRGFDFGAWRVEPGSNSLYRDGQRRQLEPRAMEVLVLLCRHAGEVLSADAILDTCWGGVPTGDNPLHKILTQLRHALGDSATAPSYIETIRKRGYRAIADVRVEPRQQAWAGTPFRGLAAFGRADAAIFHGRRQATEQLLQVVRQQVEGGCAMVAVLGPSGSGKSSLVQAGLLARLHDTPLPGLPLADTLTLDCADLGSASLFDALGSVLLDAELDGDTLFGSDSAAGLGARLRDDMVSLTAALQARLGLIGLGLFVDHLEAIYRHPHVSDGERATFIGALEALARTGRILVVLACRNDFYPELMTSAPLCALKARGGHFDLAPPGPSEIAQIIRLPAQAAGLRFETDEASGARLDDVLCSDAAGSGDMLPLLEYCLHELYRRRGEEGLLTFAVYRELGGIEGSIGARAEQVVAALGPAEVAALPRVLSQLASVADNQLAVTARAVPWSTLRTGPEQALVQALVDARLFVTDLAAGVATYGIAHEALLRRWPRAVEWIDRHRQALQELTRTGTQAARWHAAGRPADLLLPPGQQARQAARLLALPEFSLPALERDFIQASLGRARRSERLRLLVAGTLLLLALLAIGLGIAAQGARQKAERHRGEAEALMAYMLGEFVDRLRPLGRLDLLDSVSTRALGYLADAEREHGSPVELTQRAKALQLIAEVKQARADPAAARSALTSARAILQQQRRELPRSRDVLVNYGANAFMLGQLHFDANELDKATSYFLEYRDVSDAVAALAPDDPAAWIEQSYAANTLGTLALQQGRPEAAAIEFARSVQLKGRALAARPGDAQLQADLADSLSWLATARERLGDLAQAAALYEHQETLLRALHRAKPGDGLWTHRYALALWQKGELLVALGRDGAATAALAHAAELFGRLVEQDASNRSWQAERAGVRLPLAWLAPDAPTALRQARAAAHEFETLAALEPKKVHLAGLAASARVAEAAAQHRADRLPVARQVLTPALARLTALHATAPETERVLESLVHGWLTAAALYRSERDTARMRQACAHVQDLLGPVAAANRDYRVLSAWVLSQHCLGTATRARAEEAALMRMGYRASAYVGALRTLQPESVSLTPP</sequence>
<evidence type="ECO:0000256" key="3">
    <source>
        <dbReference type="SAM" id="Phobius"/>
    </source>
</evidence>
<proteinExistence type="predicted"/>
<evidence type="ECO:0000313" key="5">
    <source>
        <dbReference type="EMBL" id="WEF34030.1"/>
    </source>
</evidence>
<dbReference type="CDD" id="cd00383">
    <property type="entry name" value="trans_reg_C"/>
    <property type="match status" value="1"/>
</dbReference>
<keyword evidence="3" id="KW-1133">Transmembrane helix</keyword>
<dbReference type="SUPFAM" id="SSF48452">
    <property type="entry name" value="TPR-like"/>
    <property type="match status" value="1"/>
</dbReference>
<dbReference type="Pfam" id="PF00486">
    <property type="entry name" value="Trans_reg_C"/>
    <property type="match status" value="1"/>
</dbReference>
<dbReference type="InterPro" id="IPR016032">
    <property type="entry name" value="Sig_transdc_resp-reg_C-effctor"/>
</dbReference>
<dbReference type="InterPro" id="IPR036388">
    <property type="entry name" value="WH-like_DNA-bd_sf"/>
</dbReference>
<dbReference type="InterPro" id="IPR001867">
    <property type="entry name" value="OmpR/PhoB-type_DNA-bd"/>
</dbReference>
<dbReference type="RefSeq" id="WP_277416713.1">
    <property type="nucleotide sequence ID" value="NZ_CP119083.1"/>
</dbReference>
<keyword evidence="6" id="KW-1185">Reference proteome</keyword>
<evidence type="ECO:0000259" key="4">
    <source>
        <dbReference type="PROSITE" id="PS51755"/>
    </source>
</evidence>
<keyword evidence="3" id="KW-0472">Membrane</keyword>
<name>A0ABY8BDX3_9BURK</name>
<dbReference type="Gene3D" id="1.10.10.10">
    <property type="entry name" value="Winged helix-like DNA-binding domain superfamily/Winged helix DNA-binding domain"/>
    <property type="match status" value="1"/>
</dbReference>
<feature type="transmembrane region" description="Helical" evidence="3">
    <location>
        <begin position="580"/>
        <end position="600"/>
    </location>
</feature>
<feature type="domain" description="OmpR/PhoB-type" evidence="4">
    <location>
        <begin position="9"/>
        <end position="107"/>
    </location>
</feature>
<keyword evidence="1 2" id="KW-0238">DNA-binding</keyword>
<dbReference type="InterPro" id="IPR011990">
    <property type="entry name" value="TPR-like_helical_dom_sf"/>
</dbReference>
<dbReference type="PANTHER" id="PTHR47691:SF3">
    <property type="entry name" value="HTH-TYPE TRANSCRIPTIONAL REGULATOR RV0890C-RELATED"/>
    <property type="match status" value="1"/>
</dbReference>
<accession>A0ABY8BDX3</accession>
<evidence type="ECO:0000256" key="2">
    <source>
        <dbReference type="PROSITE-ProRule" id="PRU01091"/>
    </source>
</evidence>
<dbReference type="Gene3D" id="1.25.40.10">
    <property type="entry name" value="Tetratricopeptide repeat domain"/>
    <property type="match status" value="1"/>
</dbReference>
<gene>
    <name evidence="5" type="ORF">PX653_04445</name>
</gene>
<dbReference type="SUPFAM" id="SSF52540">
    <property type="entry name" value="P-loop containing nucleoside triphosphate hydrolases"/>
    <property type="match status" value="1"/>
</dbReference>
<evidence type="ECO:0000313" key="6">
    <source>
        <dbReference type="Proteomes" id="UP001216510"/>
    </source>
</evidence>
<dbReference type="Proteomes" id="UP001216510">
    <property type="component" value="Chromosome"/>
</dbReference>
<dbReference type="PANTHER" id="PTHR47691">
    <property type="entry name" value="REGULATOR-RELATED"/>
    <property type="match status" value="1"/>
</dbReference>
<protein>
    <submittedName>
        <fullName evidence="5">Winged helix-turn-helix domain-containing protein</fullName>
    </submittedName>
</protein>
<dbReference type="InterPro" id="IPR049052">
    <property type="entry name" value="nSTAND1"/>
</dbReference>
<dbReference type="PROSITE" id="PS51755">
    <property type="entry name" value="OMPR_PHOB"/>
    <property type="match status" value="1"/>
</dbReference>
<dbReference type="SMART" id="SM00862">
    <property type="entry name" value="Trans_reg_C"/>
    <property type="match status" value="1"/>
</dbReference>
<reference evidence="5 6" key="1">
    <citation type="submission" date="2023-02" db="EMBL/GenBank/DDBJ databases">
        <title>Gemone sequence of Telluria chitinolytica ACM 3522T.</title>
        <authorList>
            <person name="Frediansyah A."/>
            <person name="Miess H."/>
            <person name="Gross H."/>
        </authorList>
    </citation>
    <scope>NUCLEOTIDE SEQUENCE [LARGE SCALE GENOMIC DNA]</scope>
    <source>
        <strain evidence="5 6">ACM 3522</strain>
    </source>
</reference>
<evidence type="ECO:0000256" key="1">
    <source>
        <dbReference type="ARBA" id="ARBA00023125"/>
    </source>
</evidence>
<feature type="DNA-binding region" description="OmpR/PhoB-type" evidence="2">
    <location>
        <begin position="9"/>
        <end position="107"/>
    </location>
</feature>
<keyword evidence="3" id="KW-0812">Transmembrane</keyword>
<organism evidence="5 6">
    <name type="scientific">Pseudoduganella chitinolytica</name>
    <dbReference type="NCBI Taxonomy" id="34070"/>
    <lineage>
        <taxon>Bacteria</taxon>
        <taxon>Pseudomonadati</taxon>
        <taxon>Pseudomonadota</taxon>
        <taxon>Betaproteobacteria</taxon>
        <taxon>Burkholderiales</taxon>
        <taxon>Oxalobacteraceae</taxon>
        <taxon>Telluria group</taxon>
        <taxon>Pseudoduganella</taxon>
    </lineage>
</organism>
<dbReference type="SUPFAM" id="SSF46894">
    <property type="entry name" value="C-terminal effector domain of the bipartite response regulators"/>
    <property type="match status" value="1"/>
</dbReference>
<dbReference type="Pfam" id="PF20703">
    <property type="entry name" value="nSTAND1"/>
    <property type="match status" value="1"/>
</dbReference>